<dbReference type="Pfam" id="PF10104">
    <property type="entry name" value="Brr6_like_C_C"/>
    <property type="match status" value="1"/>
</dbReference>
<evidence type="ECO:0000256" key="1">
    <source>
        <dbReference type="SAM" id="Phobius"/>
    </source>
</evidence>
<feature type="signal peptide" evidence="2">
    <location>
        <begin position="1"/>
        <end position="16"/>
    </location>
</feature>
<dbReference type="InterPro" id="IPR018767">
    <property type="entry name" value="Brl1/Brr6_dom"/>
</dbReference>
<dbReference type="KEGG" id="ccp:CHC_T00003877001"/>
<proteinExistence type="predicted"/>
<keyword evidence="2" id="KW-0732">Signal</keyword>
<accession>R7QB59</accession>
<keyword evidence="1" id="KW-1133">Transmembrane helix</keyword>
<dbReference type="Gramene" id="CDF35309">
    <property type="protein sequence ID" value="CDF35309"/>
    <property type="gene ID" value="CHC_T00003877001"/>
</dbReference>
<evidence type="ECO:0000256" key="2">
    <source>
        <dbReference type="SAM" id="SignalP"/>
    </source>
</evidence>
<reference evidence="5" key="1">
    <citation type="journal article" date="2013" name="Proc. Natl. Acad. Sci. U.S.A.">
        <title>Genome structure and metabolic features in the red seaweed Chondrus crispus shed light on evolution of the Archaeplastida.</title>
        <authorList>
            <person name="Collen J."/>
            <person name="Porcel B."/>
            <person name="Carre W."/>
            <person name="Ball S.G."/>
            <person name="Chaparro C."/>
            <person name="Tonon T."/>
            <person name="Barbeyron T."/>
            <person name="Michel G."/>
            <person name="Noel B."/>
            <person name="Valentin K."/>
            <person name="Elias M."/>
            <person name="Artiguenave F."/>
            <person name="Arun A."/>
            <person name="Aury J.M."/>
            <person name="Barbosa-Neto J.F."/>
            <person name="Bothwell J.H."/>
            <person name="Bouget F.Y."/>
            <person name="Brillet L."/>
            <person name="Cabello-Hurtado F."/>
            <person name="Capella-Gutierrez S."/>
            <person name="Charrier B."/>
            <person name="Cladiere L."/>
            <person name="Cock J.M."/>
            <person name="Coelho S.M."/>
            <person name="Colleoni C."/>
            <person name="Czjzek M."/>
            <person name="Da Silva C."/>
            <person name="Delage L."/>
            <person name="Denoeud F."/>
            <person name="Deschamps P."/>
            <person name="Dittami S.M."/>
            <person name="Gabaldon T."/>
            <person name="Gachon C.M."/>
            <person name="Groisillier A."/>
            <person name="Herve C."/>
            <person name="Jabbari K."/>
            <person name="Katinka M."/>
            <person name="Kloareg B."/>
            <person name="Kowalczyk N."/>
            <person name="Labadie K."/>
            <person name="Leblanc C."/>
            <person name="Lopez P.J."/>
            <person name="McLachlan D.H."/>
            <person name="Meslet-Cladiere L."/>
            <person name="Moustafa A."/>
            <person name="Nehr Z."/>
            <person name="Nyvall Collen P."/>
            <person name="Panaud O."/>
            <person name="Partensky F."/>
            <person name="Poulain J."/>
            <person name="Rensing S.A."/>
            <person name="Rousvoal S."/>
            <person name="Samson G."/>
            <person name="Symeonidi A."/>
            <person name="Weissenbach J."/>
            <person name="Zambounis A."/>
            <person name="Wincker P."/>
            <person name="Boyen C."/>
        </authorList>
    </citation>
    <scope>NUCLEOTIDE SEQUENCE [LARGE SCALE GENOMIC DNA]</scope>
    <source>
        <strain evidence="5">cv. Stackhouse</strain>
    </source>
</reference>
<dbReference type="RefSeq" id="XP_005715128.1">
    <property type="nucleotide sequence ID" value="XM_005715071.1"/>
</dbReference>
<feature type="transmembrane region" description="Helical" evidence="1">
    <location>
        <begin position="112"/>
        <end position="134"/>
    </location>
</feature>
<organism evidence="4 5">
    <name type="scientific">Chondrus crispus</name>
    <name type="common">Carrageen Irish moss</name>
    <name type="synonym">Polymorpha crispa</name>
    <dbReference type="NCBI Taxonomy" id="2769"/>
    <lineage>
        <taxon>Eukaryota</taxon>
        <taxon>Rhodophyta</taxon>
        <taxon>Florideophyceae</taxon>
        <taxon>Rhodymeniophycidae</taxon>
        <taxon>Gigartinales</taxon>
        <taxon>Gigartinaceae</taxon>
        <taxon>Chondrus</taxon>
    </lineage>
</organism>
<keyword evidence="1" id="KW-0472">Membrane</keyword>
<dbReference type="InterPro" id="IPR040202">
    <property type="entry name" value="Brl1/Brr6"/>
</dbReference>
<dbReference type="EMBL" id="HG001727">
    <property type="protein sequence ID" value="CDF35309.1"/>
    <property type="molecule type" value="Genomic_DNA"/>
</dbReference>
<dbReference type="PANTHER" id="PTHR28136">
    <property type="entry name" value="NUCLEUS EXPORT PROTEIN BRR6"/>
    <property type="match status" value="1"/>
</dbReference>
<dbReference type="GO" id="GO:0031965">
    <property type="term" value="C:nuclear membrane"/>
    <property type="evidence" value="ECO:0007669"/>
    <property type="project" value="InterPro"/>
</dbReference>
<gene>
    <name evidence="4" type="ORF">CHC_T00003877001</name>
</gene>
<dbReference type="GO" id="GO:0055088">
    <property type="term" value="P:lipid homeostasis"/>
    <property type="evidence" value="ECO:0007669"/>
    <property type="project" value="InterPro"/>
</dbReference>
<name>R7QB59_CHOCR</name>
<dbReference type="PANTHER" id="PTHR28136:SF1">
    <property type="entry name" value="NUCLEUS EXPORT PROTEIN BRL1"/>
    <property type="match status" value="1"/>
</dbReference>
<keyword evidence="5" id="KW-1185">Reference proteome</keyword>
<protein>
    <recommendedName>
        <fullName evidence="3">Brl1/Brr6 domain-containing protein</fullName>
    </recommendedName>
</protein>
<keyword evidence="1" id="KW-0812">Transmembrane</keyword>
<sequence length="184" mass="19298">MLCVVVSLVLAAGVAAFARALYADVARKTSLRADHLAIQAAECLLARTANACLLRDGVATHPTPALDALCKKWLACERRGHVVHRDALSATVWAETFAETVNSFADSISSTAVVIALAATIVLAFLMSSAAFGFMHNKVVAHGPPERSVTHEALLKDSSPFGGALGVEAKRGDAKAITNGRHAR</sequence>
<dbReference type="GO" id="GO:0006998">
    <property type="term" value="P:nuclear envelope organization"/>
    <property type="evidence" value="ECO:0007669"/>
    <property type="project" value="InterPro"/>
</dbReference>
<dbReference type="AlphaFoldDB" id="R7QB59"/>
<feature type="domain" description="Brl1/Brr6" evidence="3">
    <location>
        <begin position="1"/>
        <end position="136"/>
    </location>
</feature>
<dbReference type="GeneID" id="17322842"/>
<feature type="chain" id="PRO_5004442657" description="Brl1/Brr6 domain-containing protein" evidence="2">
    <location>
        <begin position="17"/>
        <end position="184"/>
    </location>
</feature>
<evidence type="ECO:0000313" key="5">
    <source>
        <dbReference type="Proteomes" id="UP000012073"/>
    </source>
</evidence>
<dbReference type="Proteomes" id="UP000012073">
    <property type="component" value="Unassembled WGS sequence"/>
</dbReference>
<dbReference type="SMART" id="SM01042">
    <property type="entry name" value="Brr6_like_C_C"/>
    <property type="match status" value="1"/>
</dbReference>
<evidence type="ECO:0000259" key="3">
    <source>
        <dbReference type="SMART" id="SM01042"/>
    </source>
</evidence>
<evidence type="ECO:0000313" key="4">
    <source>
        <dbReference type="EMBL" id="CDF35309.1"/>
    </source>
</evidence>